<organism evidence="1 2">
    <name type="scientific">Marasmius crinis-equi</name>
    <dbReference type="NCBI Taxonomy" id="585013"/>
    <lineage>
        <taxon>Eukaryota</taxon>
        <taxon>Fungi</taxon>
        <taxon>Dikarya</taxon>
        <taxon>Basidiomycota</taxon>
        <taxon>Agaricomycotina</taxon>
        <taxon>Agaricomycetes</taxon>
        <taxon>Agaricomycetidae</taxon>
        <taxon>Agaricales</taxon>
        <taxon>Marasmiineae</taxon>
        <taxon>Marasmiaceae</taxon>
        <taxon>Marasmius</taxon>
    </lineage>
</organism>
<evidence type="ECO:0000313" key="2">
    <source>
        <dbReference type="Proteomes" id="UP001465976"/>
    </source>
</evidence>
<reference evidence="1 2" key="1">
    <citation type="submission" date="2024-02" db="EMBL/GenBank/DDBJ databases">
        <title>A draft genome for the cacao thread blight pathogen Marasmius crinis-equi.</title>
        <authorList>
            <person name="Cohen S.P."/>
            <person name="Baruah I.K."/>
            <person name="Amoako-Attah I."/>
            <person name="Bukari Y."/>
            <person name="Meinhardt L.W."/>
            <person name="Bailey B.A."/>
        </authorList>
    </citation>
    <scope>NUCLEOTIDE SEQUENCE [LARGE SCALE GENOMIC DNA]</scope>
    <source>
        <strain evidence="1 2">GH-76</strain>
    </source>
</reference>
<name>A0ABR3FQ77_9AGAR</name>
<sequence>MGNCAVDSPALLFSSSSNAWSQLRRLNRPPTFIDLTVDPIPSVKISLDIIDYLAHQLRSPGSPSWSETLRQVKIHWKTYLYPWVKLLIEKFILSENEPATLLGRSAIERAMKAIPVLFPLRVPPGVLANWSPLPSYTSTPDLQPLIARVWCDAIEGSHSTWGLWSIALMTMSLVFPDSGLSSKPENQCISGLAVLRHITRFTQRLDNYEVYPEELEYFLTSFKLAREYAPMEMTSSDSADEQSRRTVPATERLQAFVRLSSTLLHKRKRIRDGVRLDSSLCRPMAHAVVIEVMTCCSDAMVIEHGIAEALEAGILTAILKADRLYFSQDFDEERLLRHPEENFLHISVSIIDNISKFLVYPPVLHLLMRNLRAIPDLDRWETELKLKSLESWRHWQEMKEKAEWMHEIRSELRSDSLLMQCSYSKCGILEGTPDIQYLRCTACMTVIYCSQWIPMAAADDVFFFRQYAYSVIASHAPTIDRALESFIQSLDSKGTGTLSDDERSLISRQKLPIIVLRLDQIGIPVIERCMEVVGPWHFAAQSKSYLNNEPIEKILEMWSGPEVNKEALLVVYMIPKSAENPWGFSCLLRFPLGTGIINEAPPAETG</sequence>
<gene>
    <name evidence="1" type="ORF">V5O48_004413</name>
</gene>
<comment type="caution">
    <text evidence="1">The sequence shown here is derived from an EMBL/GenBank/DDBJ whole genome shotgun (WGS) entry which is preliminary data.</text>
</comment>
<dbReference type="Proteomes" id="UP001465976">
    <property type="component" value="Unassembled WGS sequence"/>
</dbReference>
<evidence type="ECO:0000313" key="1">
    <source>
        <dbReference type="EMBL" id="KAL0577581.1"/>
    </source>
</evidence>
<accession>A0ABR3FQ77</accession>
<dbReference type="EMBL" id="JBAHYK010000148">
    <property type="protein sequence ID" value="KAL0577581.1"/>
    <property type="molecule type" value="Genomic_DNA"/>
</dbReference>
<proteinExistence type="predicted"/>
<protein>
    <submittedName>
        <fullName evidence="1">Uncharacterized protein</fullName>
    </submittedName>
</protein>
<keyword evidence="2" id="KW-1185">Reference proteome</keyword>